<organism evidence="2 3">
    <name type="scientific">Periplaneta americana</name>
    <name type="common">American cockroach</name>
    <name type="synonym">Blatta americana</name>
    <dbReference type="NCBI Taxonomy" id="6978"/>
    <lineage>
        <taxon>Eukaryota</taxon>
        <taxon>Metazoa</taxon>
        <taxon>Ecdysozoa</taxon>
        <taxon>Arthropoda</taxon>
        <taxon>Hexapoda</taxon>
        <taxon>Insecta</taxon>
        <taxon>Pterygota</taxon>
        <taxon>Neoptera</taxon>
        <taxon>Polyneoptera</taxon>
        <taxon>Dictyoptera</taxon>
        <taxon>Blattodea</taxon>
        <taxon>Blattoidea</taxon>
        <taxon>Blattidae</taxon>
        <taxon>Blattinae</taxon>
        <taxon>Periplaneta</taxon>
    </lineage>
</organism>
<evidence type="ECO:0000313" key="2">
    <source>
        <dbReference type="EMBL" id="KAJ4433441.1"/>
    </source>
</evidence>
<evidence type="ECO:0000313" key="3">
    <source>
        <dbReference type="Proteomes" id="UP001148838"/>
    </source>
</evidence>
<sequence length="260" mass="30419">MASLCEGSNEPPGKRDLSNKQRTRKERPFKKTATQFLKDATSTARFLNIGELMKRYYTEDSPLITRYSPFDYENPKKNQQVNEPTRDSKTRPNAKGLSGEYLEEENTELRSQFHSLVALAFVPENDVIHASIFSKKTPFFHYFEDNYVMGRRRGRNRQQPMYPPNTRNCYIRTWENLPRTTNICEAWLRHLNTLMDKAHPSFYHVLQLLQEETARIHQDIEKLEAGLNLINDTKKAPLMRQLDQEIIGRVVSSISLRRPG</sequence>
<accession>A0ABQ8SHY5</accession>
<protein>
    <submittedName>
        <fullName evidence="2">Uncharacterized protein</fullName>
    </submittedName>
</protein>
<feature type="region of interest" description="Disordered" evidence="1">
    <location>
        <begin position="1"/>
        <end position="32"/>
    </location>
</feature>
<dbReference type="EMBL" id="JAJSOF020000027">
    <property type="protein sequence ID" value="KAJ4433441.1"/>
    <property type="molecule type" value="Genomic_DNA"/>
</dbReference>
<reference evidence="2 3" key="1">
    <citation type="journal article" date="2022" name="Allergy">
        <title>Genome assembly and annotation of Periplaneta americana reveal a comprehensive cockroach allergen profile.</title>
        <authorList>
            <person name="Wang L."/>
            <person name="Xiong Q."/>
            <person name="Saelim N."/>
            <person name="Wang L."/>
            <person name="Nong W."/>
            <person name="Wan A.T."/>
            <person name="Shi M."/>
            <person name="Liu X."/>
            <person name="Cao Q."/>
            <person name="Hui J.H.L."/>
            <person name="Sookrung N."/>
            <person name="Leung T.F."/>
            <person name="Tungtrongchitr A."/>
            <person name="Tsui S.K.W."/>
        </authorList>
    </citation>
    <scope>NUCLEOTIDE SEQUENCE [LARGE SCALE GENOMIC DNA]</scope>
    <source>
        <strain evidence="2">PWHHKU_190912</strain>
    </source>
</reference>
<dbReference type="Proteomes" id="UP001148838">
    <property type="component" value="Unassembled WGS sequence"/>
</dbReference>
<feature type="region of interest" description="Disordered" evidence="1">
    <location>
        <begin position="67"/>
        <end position="98"/>
    </location>
</feature>
<name>A0ABQ8SHY5_PERAM</name>
<evidence type="ECO:0000256" key="1">
    <source>
        <dbReference type="SAM" id="MobiDB-lite"/>
    </source>
</evidence>
<proteinExistence type="predicted"/>
<gene>
    <name evidence="2" type="ORF">ANN_15743</name>
</gene>
<comment type="caution">
    <text evidence="2">The sequence shown here is derived from an EMBL/GenBank/DDBJ whole genome shotgun (WGS) entry which is preliminary data.</text>
</comment>
<feature type="compositionally biased region" description="Basic residues" evidence="1">
    <location>
        <begin position="21"/>
        <end position="30"/>
    </location>
</feature>
<keyword evidence="3" id="KW-1185">Reference proteome</keyword>